<sequence length="430" mass="48750">MFNSVRKYLASVITPPLMKLLPTDRYGTRLPQNVKTKSVLPKNPTVRQLRNFSREPIVRKAIMIVQDALARQDYRIDVIGGRGKCTRQIAVLKNIIEHPNVIDSKDSFIKRILDDALVLDAMTVEIARSEDASHPLFLYPIDGSTIQHLTPCCYSDPDAARYCQQQADGMKYFTAKEVAYLQREYFTYQPYGLSPVMTAYRYIDYYLSAVDQSNSKATNGTADYLIDLKDVSNDERERFIQYFNEEIEGTGKIPIINGTEIETKQIRSSFGESSYLNWQDKLTAIIGVAFGLPPEKLGLMIANDRSTGEDQENTVMQELIKPYASMYEDLINTYVIGALGWGGILKFRLVYEESEQQKTIKSKRLIDEYYRGAITENEFRDNMGYPQSDSPYASLTYPEKTVKINVDNGLAGGFNGVGNVKDTSDTKKDT</sequence>
<dbReference type="GeneID" id="96778121"/>
<evidence type="ECO:0000313" key="2">
    <source>
        <dbReference type="Proteomes" id="UP000433181"/>
    </source>
</evidence>
<evidence type="ECO:0000313" key="1">
    <source>
        <dbReference type="EMBL" id="MSU08207.1"/>
    </source>
</evidence>
<dbReference type="RefSeq" id="WP_154406363.1">
    <property type="nucleotide sequence ID" value="NZ_VUNR01000005.1"/>
</dbReference>
<organism evidence="1 2">
    <name type="scientific">Anaerovibrio slackiae</name>
    <dbReference type="NCBI Taxonomy" id="2652309"/>
    <lineage>
        <taxon>Bacteria</taxon>
        <taxon>Bacillati</taxon>
        <taxon>Bacillota</taxon>
        <taxon>Negativicutes</taxon>
        <taxon>Selenomonadales</taxon>
        <taxon>Selenomonadaceae</taxon>
        <taxon>Anaerovibrio</taxon>
    </lineage>
</organism>
<protein>
    <submittedName>
        <fullName evidence="1">Phage portal protein</fullName>
    </submittedName>
</protein>
<name>A0A6I2UBU0_9FIRM</name>
<reference evidence="1 2" key="1">
    <citation type="submission" date="2019-08" db="EMBL/GenBank/DDBJ databases">
        <title>In-depth cultivation of the pig gut microbiome towards novel bacterial diversity and tailored functional studies.</title>
        <authorList>
            <person name="Wylensek D."/>
            <person name="Hitch T.C.A."/>
            <person name="Clavel T."/>
        </authorList>
    </citation>
    <scope>NUCLEOTIDE SEQUENCE [LARGE SCALE GENOMIC DNA]</scope>
    <source>
        <strain evidence="1 2">WCA-693-APC-5D-A</strain>
    </source>
</reference>
<dbReference type="AlphaFoldDB" id="A0A6I2UBU0"/>
<dbReference type="Pfam" id="PF04860">
    <property type="entry name" value="Phage_portal"/>
    <property type="match status" value="1"/>
</dbReference>
<gene>
    <name evidence="1" type="ORF">FYJ84_04270</name>
</gene>
<comment type="caution">
    <text evidence="1">The sequence shown here is derived from an EMBL/GenBank/DDBJ whole genome shotgun (WGS) entry which is preliminary data.</text>
</comment>
<dbReference type="Proteomes" id="UP000433181">
    <property type="component" value="Unassembled WGS sequence"/>
</dbReference>
<proteinExistence type="predicted"/>
<accession>A0A6I2UBU0</accession>
<dbReference type="InterPro" id="IPR006944">
    <property type="entry name" value="Phage/GTA_portal"/>
</dbReference>
<dbReference type="EMBL" id="VUNR01000005">
    <property type="protein sequence ID" value="MSU08207.1"/>
    <property type="molecule type" value="Genomic_DNA"/>
</dbReference>
<keyword evidence="2" id="KW-1185">Reference proteome</keyword>